<comment type="caution">
    <text evidence="3">The sequence shown here is derived from an EMBL/GenBank/DDBJ whole genome shotgun (WGS) entry which is preliminary data.</text>
</comment>
<dbReference type="InterPro" id="IPR036770">
    <property type="entry name" value="Ankyrin_rpt-contain_sf"/>
</dbReference>
<reference evidence="3 4" key="1">
    <citation type="submission" date="2017-12" db="EMBL/GenBank/DDBJ databases">
        <title>Phylogenetic diversity of female urinary microbiome.</title>
        <authorList>
            <person name="Thomas-White K."/>
            <person name="Wolfe A.J."/>
        </authorList>
    </citation>
    <scope>NUCLEOTIDE SEQUENCE [LARGE SCALE GENOMIC DNA]</scope>
    <source>
        <strain evidence="3 4">UMB0112</strain>
    </source>
</reference>
<keyword evidence="2" id="KW-1133">Transmembrane helix</keyword>
<dbReference type="Gene3D" id="1.25.40.20">
    <property type="entry name" value="Ankyrin repeat-containing domain"/>
    <property type="match status" value="1"/>
</dbReference>
<feature type="transmembrane region" description="Helical" evidence="2">
    <location>
        <begin position="5"/>
        <end position="22"/>
    </location>
</feature>
<dbReference type="PANTHER" id="PTHR24127:SF1">
    <property type="entry name" value="ANKYRIN REPEAT AND EF-HAND DOMAIN-CONTAINING PROTEIN 1"/>
    <property type="match status" value="1"/>
</dbReference>
<dbReference type="InterPro" id="IPR002110">
    <property type="entry name" value="Ankyrin_rpt"/>
</dbReference>
<dbReference type="EMBL" id="PKHU01000007">
    <property type="protein sequence ID" value="PKZ28691.1"/>
    <property type="molecule type" value="Genomic_DNA"/>
</dbReference>
<dbReference type="SMART" id="SM00248">
    <property type="entry name" value="ANK"/>
    <property type="match status" value="2"/>
</dbReference>
<keyword evidence="2" id="KW-0472">Membrane</keyword>
<evidence type="ECO:0000256" key="1">
    <source>
        <dbReference type="PROSITE-ProRule" id="PRU00023"/>
    </source>
</evidence>
<keyword evidence="1" id="KW-0040">ANK repeat</keyword>
<feature type="repeat" description="ANK" evidence="1">
    <location>
        <begin position="110"/>
        <end position="142"/>
    </location>
</feature>
<name>A0A2I1N8K7_9BACT</name>
<proteinExistence type="predicted"/>
<evidence type="ECO:0000313" key="3">
    <source>
        <dbReference type="EMBL" id="PKZ28691.1"/>
    </source>
</evidence>
<evidence type="ECO:0000256" key="2">
    <source>
        <dbReference type="SAM" id="Phobius"/>
    </source>
</evidence>
<dbReference type="AlphaFoldDB" id="A0A2I1N8K7"/>
<gene>
    <name evidence="3" type="ORF">CYJ41_07380</name>
</gene>
<accession>A0A2I1N8K7</accession>
<evidence type="ECO:0000313" key="4">
    <source>
        <dbReference type="Proteomes" id="UP000234639"/>
    </source>
</evidence>
<sequence length="509" mass="60122">MKNKFLNLFIIITLVLVAFIVYDKFKLSQNSHFTVTADTVIKPGSEISKYVTQEEVDSFALRYWDIDNNYTKFVNPIAIPLRDALKKKDTNKVLSYLKDNNLSVDIEIEDGTTPLMYSGFYNDLNTTKELIKLGADIHKKDKYKLNSMAYAISMGNIDIVKILFNSGVKFEEAPITQGYILSPIYPNIDKLVISGNDIKIVYKYNWIQKDYDTPKGYGYMFEDVVFKNWIELAKFILESGYKPYSYFTIGDTIKYGYSIDDLFTKEDIDDLMILAKQSKRDMFDYNLSMDELRYSHSLYKRLENIPNFEPMLDLLLEHNVSGQPSKELMKIEYDRCYENYKYYISDYIDFLYYPLMGIDKEKENKLIQEYSKKRKYKQYHGNISFMTKALIRDGIIIRIPKEPDREIVNNYKNGIEFYKKYCVKDKELNTESLLDINSSSPFKKLVEFKKTKPNKNDSFKNVKEFISYKNESEKRSEIAWFYNAFEDDKTKIIYIDDNQIKSNLKKIKK</sequence>
<dbReference type="InterPro" id="IPR052801">
    <property type="entry name" value="Ankyrin-EF-hand"/>
</dbReference>
<dbReference type="PANTHER" id="PTHR24127">
    <property type="entry name" value="ANKYRIN REPEAT AND EF-HAND DOMAIN-CONTAINING PROTEIN 1"/>
    <property type="match status" value="1"/>
</dbReference>
<dbReference type="PROSITE" id="PS50297">
    <property type="entry name" value="ANK_REP_REGION"/>
    <property type="match status" value="1"/>
</dbReference>
<protein>
    <submittedName>
        <fullName evidence="3">Ankyrin repeat domain-containing protein</fullName>
    </submittedName>
</protein>
<dbReference type="RefSeq" id="WP_101637609.1">
    <property type="nucleotide sequence ID" value="NZ_PKHU01000007.1"/>
</dbReference>
<dbReference type="Proteomes" id="UP000234639">
    <property type="component" value="Unassembled WGS sequence"/>
</dbReference>
<dbReference type="SUPFAM" id="SSF48403">
    <property type="entry name" value="Ankyrin repeat"/>
    <property type="match status" value="1"/>
</dbReference>
<dbReference type="Pfam" id="PF12796">
    <property type="entry name" value="Ank_2"/>
    <property type="match status" value="1"/>
</dbReference>
<keyword evidence="2" id="KW-0812">Transmembrane</keyword>
<organism evidence="3 4">
    <name type="scientific">Campylobacter ureolyticus</name>
    <dbReference type="NCBI Taxonomy" id="827"/>
    <lineage>
        <taxon>Bacteria</taxon>
        <taxon>Pseudomonadati</taxon>
        <taxon>Campylobacterota</taxon>
        <taxon>Epsilonproteobacteria</taxon>
        <taxon>Campylobacterales</taxon>
        <taxon>Campylobacteraceae</taxon>
        <taxon>Campylobacter</taxon>
    </lineage>
</organism>
<dbReference type="PROSITE" id="PS50088">
    <property type="entry name" value="ANK_REPEAT"/>
    <property type="match status" value="1"/>
</dbReference>